<evidence type="ECO:0000313" key="2">
    <source>
        <dbReference type="EMBL" id="EFG55182.1"/>
    </source>
</evidence>
<comment type="caution">
    <text evidence="2">The sequence shown here is derived from an EMBL/GenBank/DDBJ whole genome shotgun (WGS) entry which is preliminary data.</text>
</comment>
<dbReference type="EMBL" id="ADNY01000046">
    <property type="protein sequence ID" value="EFG55182.1"/>
    <property type="molecule type" value="Genomic_DNA"/>
</dbReference>
<reference evidence="2 3" key="1">
    <citation type="submission" date="2010-04" db="EMBL/GenBank/DDBJ databases">
        <authorList>
            <person name="Muzny D."/>
            <person name="Qin X."/>
            <person name="Deng J."/>
            <person name="Jiang H."/>
            <person name="Liu Y."/>
            <person name="Qu J."/>
            <person name="Song X.-Z."/>
            <person name="Zhang L."/>
            <person name="Thornton R."/>
            <person name="Coyle M."/>
            <person name="Francisco L."/>
            <person name="Jackson L."/>
            <person name="Javaid M."/>
            <person name="Korchina V."/>
            <person name="Kovar C."/>
            <person name="Mata R."/>
            <person name="Mathew T."/>
            <person name="Ngo R."/>
            <person name="Nguyen L."/>
            <person name="Nguyen N."/>
            <person name="Okwuonu G."/>
            <person name="Ongeri F."/>
            <person name="Pham C."/>
            <person name="Simmons D."/>
            <person name="Wilczek-Boney K."/>
            <person name="Hale W."/>
            <person name="Jakkamsetti A."/>
            <person name="Pham P."/>
            <person name="Ruth R."/>
            <person name="San Lucas F."/>
            <person name="Warren J."/>
            <person name="Zhang J."/>
            <person name="Zhao Z."/>
            <person name="Zhou C."/>
            <person name="Zhu D."/>
            <person name="Lee S."/>
            <person name="Bess C."/>
            <person name="Blankenburg K."/>
            <person name="Forbes L."/>
            <person name="Fu Q."/>
            <person name="Gubbala S."/>
            <person name="Hirani K."/>
            <person name="Jayaseelan J.C."/>
            <person name="Lara F."/>
            <person name="Munidasa M."/>
            <person name="Palculict T."/>
            <person name="Patil S."/>
            <person name="Pu L.-L."/>
            <person name="Saada N."/>
            <person name="Tang L."/>
            <person name="Weissenberger G."/>
            <person name="Zhu Y."/>
            <person name="Hemphill L."/>
            <person name="Shang Y."/>
            <person name="Youmans B."/>
            <person name="Ayvaz T."/>
            <person name="Ross M."/>
            <person name="Santibanez J."/>
            <person name="Aqrawi P."/>
            <person name="Gross S."/>
            <person name="Joshi V."/>
            <person name="Fowler G."/>
            <person name="Nazareth L."/>
            <person name="Reid J."/>
            <person name="Worley K."/>
            <person name="Petrosino J."/>
            <person name="Highlander S."/>
            <person name="Gibbs R."/>
        </authorList>
    </citation>
    <scope>NUCLEOTIDE SEQUENCE [LARGE SCALE GENOMIC DNA]</scope>
    <source>
        <strain evidence="2 3">DSM 11664</strain>
    </source>
</reference>
<name>D4YUH5_9LACO</name>
<dbReference type="PATRIC" id="fig|585524.9.peg.218"/>
<keyword evidence="3" id="KW-1185">Reference proteome</keyword>
<proteinExistence type="predicted"/>
<evidence type="ECO:0000313" key="3">
    <source>
        <dbReference type="Proteomes" id="UP000004069"/>
    </source>
</evidence>
<organism evidence="2 3">
    <name type="scientific">Lactobacillus amylolyticus DSM 11664</name>
    <dbReference type="NCBI Taxonomy" id="585524"/>
    <lineage>
        <taxon>Bacteria</taxon>
        <taxon>Bacillati</taxon>
        <taxon>Bacillota</taxon>
        <taxon>Bacilli</taxon>
        <taxon>Lactobacillales</taxon>
        <taxon>Lactobacillaceae</taxon>
        <taxon>Lactobacillus</taxon>
    </lineage>
</organism>
<evidence type="ECO:0000256" key="1">
    <source>
        <dbReference type="SAM" id="MobiDB-lite"/>
    </source>
</evidence>
<gene>
    <name evidence="2" type="ORF">HMPREF0493_1186</name>
</gene>
<protein>
    <submittedName>
        <fullName evidence="2">Uncharacterized protein</fullName>
    </submittedName>
</protein>
<dbReference type="AlphaFoldDB" id="D4YUH5"/>
<accession>D4YUH5</accession>
<dbReference type="Proteomes" id="UP000004069">
    <property type="component" value="Unassembled WGS sequence"/>
</dbReference>
<sequence length="174" mass="18774">MDAVFNTVFSGDQTMIPSSIKIYEVPSDMAVDDSGDRHNEDDQYIDPSDPTQQATYYNKITAGTPDTAFKNYLLAHVTYDENGKPNGFAVDQSSDGLFNIDGNTDYASHAYFIQVDTVMNDPNKAPGDGTTITTHTSQTLNGTGITLDDTESWTGAVTGNGGGQNQTEAAHVRF</sequence>
<feature type="region of interest" description="Disordered" evidence="1">
    <location>
        <begin position="29"/>
        <end position="51"/>
    </location>
</feature>